<evidence type="ECO:0000256" key="1">
    <source>
        <dbReference type="SAM" id="Phobius"/>
    </source>
</evidence>
<gene>
    <name evidence="2" type="ORF">FKZ59_08895</name>
</gene>
<keyword evidence="1" id="KW-0472">Membrane</keyword>
<feature type="transmembrane region" description="Helical" evidence="1">
    <location>
        <begin position="36"/>
        <end position="59"/>
    </location>
</feature>
<sequence>MIRLSWLISLAISFFGFLIVNQLFNVQPKGATGNLGFIGVIFLFPFLCLSLLTTFRYFATAIGTVTSVGKIMGIFGGIVLIGILLYLFIDMKNSIKGPIFALNQETSRLYFDLYTFGLIHAISGVLGALYGIARPISLEQAKENNQNDVE</sequence>
<comment type="caution">
    <text evidence="2">The sequence shown here is derived from an EMBL/GenBank/DDBJ whole genome shotgun (WGS) entry which is preliminary data.</text>
</comment>
<dbReference type="AlphaFoldDB" id="A0A540V1I0"/>
<keyword evidence="3" id="KW-1185">Reference proteome</keyword>
<accession>A0A540V1I0</accession>
<dbReference type="EMBL" id="VIGD01000010">
    <property type="protein sequence ID" value="TQE90614.1"/>
    <property type="molecule type" value="Genomic_DNA"/>
</dbReference>
<feature type="transmembrane region" description="Helical" evidence="1">
    <location>
        <begin position="109"/>
        <end position="133"/>
    </location>
</feature>
<reference evidence="2 3" key="1">
    <citation type="submission" date="2019-06" db="EMBL/GenBank/DDBJ databases">
        <title>Genome sequence of Ureibacillus terrenus.</title>
        <authorList>
            <person name="Maclea K.S."/>
            <person name="Simoes M."/>
        </authorList>
    </citation>
    <scope>NUCLEOTIDE SEQUENCE [LARGE SCALE GENOMIC DNA]</scope>
    <source>
        <strain evidence="2 3">ATCC BAA-384</strain>
    </source>
</reference>
<keyword evidence="1" id="KW-1133">Transmembrane helix</keyword>
<evidence type="ECO:0000313" key="3">
    <source>
        <dbReference type="Proteomes" id="UP000315753"/>
    </source>
</evidence>
<organism evidence="2 3">
    <name type="scientific">Ureibacillus terrenus</name>
    <dbReference type="NCBI Taxonomy" id="118246"/>
    <lineage>
        <taxon>Bacteria</taxon>
        <taxon>Bacillati</taxon>
        <taxon>Bacillota</taxon>
        <taxon>Bacilli</taxon>
        <taxon>Bacillales</taxon>
        <taxon>Caryophanaceae</taxon>
        <taxon>Ureibacillus</taxon>
    </lineage>
</organism>
<evidence type="ECO:0000313" key="2">
    <source>
        <dbReference type="EMBL" id="TQE90614.1"/>
    </source>
</evidence>
<proteinExistence type="predicted"/>
<feature type="transmembrane region" description="Helical" evidence="1">
    <location>
        <begin position="71"/>
        <end position="89"/>
    </location>
</feature>
<feature type="transmembrane region" description="Helical" evidence="1">
    <location>
        <begin position="6"/>
        <end position="24"/>
    </location>
</feature>
<evidence type="ECO:0008006" key="4">
    <source>
        <dbReference type="Google" id="ProtNLM"/>
    </source>
</evidence>
<name>A0A540V1I0_9BACL</name>
<keyword evidence="1" id="KW-0812">Transmembrane</keyword>
<dbReference type="Proteomes" id="UP000315753">
    <property type="component" value="Unassembled WGS sequence"/>
</dbReference>
<protein>
    <recommendedName>
        <fullName evidence="4">Nucleoside-diphosphate sugar epimerase</fullName>
    </recommendedName>
</protein>